<sequence>MHAASVTVAVAVAGRLRTLIPTRGGEGRDNGFQDHGFNQLSFNGDHTRCFFSHLPIRRRVRTFSSGTHF</sequence>
<name>A0A397YDV6_BRACM</name>
<dbReference type="AlphaFoldDB" id="A0A397YDV6"/>
<reference evidence="1 2" key="1">
    <citation type="submission" date="2018-06" db="EMBL/GenBank/DDBJ databases">
        <title>WGS assembly of Brassica rapa FPsc.</title>
        <authorList>
            <person name="Bowman J."/>
            <person name="Kohchi T."/>
            <person name="Yamato K."/>
            <person name="Jenkins J."/>
            <person name="Shu S."/>
            <person name="Ishizaki K."/>
            <person name="Yamaoka S."/>
            <person name="Nishihama R."/>
            <person name="Nakamura Y."/>
            <person name="Berger F."/>
            <person name="Adam C."/>
            <person name="Aki S."/>
            <person name="Althoff F."/>
            <person name="Araki T."/>
            <person name="Arteaga-Vazquez M."/>
            <person name="Balasubrmanian S."/>
            <person name="Bauer D."/>
            <person name="Boehm C."/>
            <person name="Briginshaw L."/>
            <person name="Caballero-Perez J."/>
            <person name="Catarino B."/>
            <person name="Chen F."/>
            <person name="Chiyoda S."/>
            <person name="Chovatia M."/>
            <person name="Davies K."/>
            <person name="Delmans M."/>
            <person name="Demura T."/>
            <person name="Dierschke T."/>
            <person name="Dolan L."/>
            <person name="Dorantes-Acosta A."/>
            <person name="Eklund D."/>
            <person name="Florent S."/>
            <person name="Flores-Sandoval E."/>
            <person name="Fujiyama A."/>
            <person name="Fukuzawa H."/>
            <person name="Galik B."/>
            <person name="Grimanelli D."/>
            <person name="Grimwood J."/>
            <person name="Grossniklaus U."/>
            <person name="Hamada T."/>
            <person name="Haseloff J."/>
            <person name="Hetherington A."/>
            <person name="Higo A."/>
            <person name="Hirakawa Y."/>
            <person name="Hundley H."/>
            <person name="Ikeda Y."/>
            <person name="Inoue K."/>
            <person name="Inoue S."/>
            <person name="Ishida S."/>
            <person name="Jia Q."/>
            <person name="Kakita M."/>
            <person name="Kanazawa T."/>
            <person name="Kawai Y."/>
            <person name="Kawashima T."/>
            <person name="Kennedy M."/>
            <person name="Kinose K."/>
            <person name="Kinoshita T."/>
            <person name="Kohara Y."/>
            <person name="Koide E."/>
            <person name="Komatsu K."/>
            <person name="Kopischke S."/>
            <person name="Kubo M."/>
            <person name="Kyozuka J."/>
            <person name="Lagercrantz U."/>
            <person name="Lin S."/>
            <person name="Lindquist E."/>
            <person name="Lipzen A."/>
            <person name="Lu C."/>
            <person name="Luna E."/>
            <person name="Martienssen R."/>
            <person name="Minamino N."/>
            <person name="Mizutani M."/>
            <person name="Mizutani M."/>
            <person name="Mochizuki N."/>
            <person name="Monte I."/>
            <person name="Mosher R."/>
            <person name="Nagasaki H."/>
            <person name="Nakagami H."/>
            <person name="Naramoto S."/>
            <person name="Nishitani K."/>
            <person name="Ohtani M."/>
            <person name="Okamoto T."/>
            <person name="Okumura M."/>
            <person name="Phillips J."/>
            <person name="Pollak B."/>
            <person name="Reinders A."/>
            <person name="Roevekamp M."/>
            <person name="Sano R."/>
            <person name="Sawa S."/>
            <person name="Schmid M."/>
            <person name="Shirakawa M."/>
            <person name="Solano R."/>
            <person name="Spunde A."/>
            <person name="Suetsugu N."/>
            <person name="Sugano S."/>
            <person name="Sugiyama A."/>
            <person name="Sun R."/>
            <person name="Suzuki Y."/>
            <person name="Takenaka M."/>
            <person name="Takezawa D."/>
            <person name="Tomogane H."/>
            <person name="Tsuzuki M."/>
            <person name="Ueda T."/>
            <person name="Umeda M."/>
            <person name="Ward J."/>
            <person name="Watanabe Y."/>
            <person name="Yazaki K."/>
            <person name="Yokoyama R."/>
            <person name="Yoshitake Y."/>
            <person name="Yotsui I."/>
            <person name="Zachgo S."/>
            <person name="Schmutz J."/>
        </authorList>
    </citation>
    <scope>NUCLEOTIDE SEQUENCE [LARGE SCALE GENOMIC DNA]</scope>
    <source>
        <strain evidence="2">cv. B-3</strain>
    </source>
</reference>
<accession>A0A397YDV6</accession>
<organism evidence="1 2">
    <name type="scientific">Brassica campestris</name>
    <name type="common">Field mustard</name>
    <dbReference type="NCBI Taxonomy" id="3711"/>
    <lineage>
        <taxon>Eukaryota</taxon>
        <taxon>Viridiplantae</taxon>
        <taxon>Streptophyta</taxon>
        <taxon>Embryophyta</taxon>
        <taxon>Tracheophyta</taxon>
        <taxon>Spermatophyta</taxon>
        <taxon>Magnoliopsida</taxon>
        <taxon>eudicotyledons</taxon>
        <taxon>Gunneridae</taxon>
        <taxon>Pentapetalae</taxon>
        <taxon>rosids</taxon>
        <taxon>malvids</taxon>
        <taxon>Brassicales</taxon>
        <taxon>Brassicaceae</taxon>
        <taxon>Brassiceae</taxon>
        <taxon>Brassica</taxon>
    </lineage>
</organism>
<proteinExistence type="predicted"/>
<dbReference type="Proteomes" id="UP000264353">
    <property type="component" value="Chromosome A8"/>
</dbReference>
<gene>
    <name evidence="1" type="ORF">BRARA_H02279</name>
</gene>
<evidence type="ECO:0000313" key="1">
    <source>
        <dbReference type="EMBL" id="RID51629.1"/>
    </source>
</evidence>
<evidence type="ECO:0000313" key="2">
    <source>
        <dbReference type="Proteomes" id="UP000264353"/>
    </source>
</evidence>
<dbReference type="EMBL" id="CM010635">
    <property type="protein sequence ID" value="RID51629.1"/>
    <property type="molecule type" value="Genomic_DNA"/>
</dbReference>
<protein>
    <submittedName>
        <fullName evidence="1">Uncharacterized protein</fullName>
    </submittedName>
</protein>